<keyword evidence="6" id="KW-1185">Reference proteome</keyword>
<feature type="transmembrane region" description="Helical" evidence="3">
    <location>
        <begin position="6"/>
        <end position="28"/>
    </location>
</feature>
<dbReference type="Gene3D" id="3.90.550.10">
    <property type="entry name" value="Spore Coat Polysaccharide Biosynthesis Protein SpsA, Chain A"/>
    <property type="match status" value="1"/>
</dbReference>
<sequence>MLLSSTLLIGGVVLLIAIIPYFIFFVGIHRGEKERAAQEPKKYPAISIIMAAYNEAAVIRERIFNIKESEYPVDKYEIILVDDCSSDETLRKAEDACRQAGIRHTILKNPERMGTNRSINRAIEAASHPVLVTTDADVFFEKHALKRLIARLISEEGIAAVCGDLRPLPDELTHTSQLEKTYRDYYGRMCEWESAVDSTYNFNGGLVAFKKNLVHRIDDRRGADDANTAFEAIRRGYRAFYEIDAVVYEDIPETFSGQYKQKIRRATRLIEATVANLDLLKNKRPFSRLFYPLRIMMYLLTPLLFFISCIFLLTGLFLINPLLPIGAIVAFVFISLIWKSNLITAFSTNQAYLLAGLLNLGQDMRVWESTSKKQ</sequence>
<protein>
    <submittedName>
        <fullName evidence="5">Glycosyltransferase</fullName>
    </submittedName>
</protein>
<evidence type="ECO:0000256" key="2">
    <source>
        <dbReference type="ARBA" id="ARBA00022679"/>
    </source>
</evidence>
<feature type="domain" description="Glycosyltransferase 2-like" evidence="4">
    <location>
        <begin position="47"/>
        <end position="186"/>
    </location>
</feature>
<name>A0ABD4TKE0_9EURY</name>
<keyword evidence="3" id="KW-1133">Transmembrane helix</keyword>
<dbReference type="AlphaFoldDB" id="A0ABD4TKE0"/>
<dbReference type="Pfam" id="PF00535">
    <property type="entry name" value="Glycos_transf_2"/>
    <property type="match status" value="1"/>
</dbReference>
<keyword evidence="2" id="KW-0808">Transferase</keyword>
<reference evidence="5 6" key="1">
    <citation type="submission" date="2019-08" db="EMBL/GenBank/DDBJ databases">
        <authorList>
            <person name="Chen S.-C."/>
            <person name="Lai M.-C."/>
            <person name="You Y.-T."/>
        </authorList>
    </citation>
    <scope>NUCLEOTIDE SEQUENCE [LARGE SCALE GENOMIC DNA]</scope>
    <source>
        <strain evidence="5 6">P2F9704a</strain>
    </source>
</reference>
<evidence type="ECO:0000313" key="5">
    <source>
        <dbReference type="EMBL" id="MCQ1539374.1"/>
    </source>
</evidence>
<dbReference type="SUPFAM" id="SSF53448">
    <property type="entry name" value="Nucleotide-diphospho-sugar transferases"/>
    <property type="match status" value="1"/>
</dbReference>
<dbReference type="Proteomes" id="UP001524383">
    <property type="component" value="Unassembled WGS sequence"/>
</dbReference>
<accession>A0ABD4TKE0</accession>
<feature type="transmembrane region" description="Helical" evidence="3">
    <location>
        <begin position="319"/>
        <end position="338"/>
    </location>
</feature>
<dbReference type="RefSeq" id="WP_255333342.1">
    <property type="nucleotide sequence ID" value="NZ_VOTZ01000026.1"/>
</dbReference>
<dbReference type="GO" id="GO:0016757">
    <property type="term" value="F:glycosyltransferase activity"/>
    <property type="evidence" value="ECO:0007669"/>
    <property type="project" value="UniProtKB-KW"/>
</dbReference>
<proteinExistence type="predicted"/>
<dbReference type="EMBL" id="VOTZ01000026">
    <property type="protein sequence ID" value="MCQ1539374.1"/>
    <property type="molecule type" value="Genomic_DNA"/>
</dbReference>
<keyword evidence="3" id="KW-0812">Transmembrane</keyword>
<organism evidence="5 6">
    <name type="scientific">Methanocalculus taiwanensis</name>
    <dbReference type="NCBI Taxonomy" id="106207"/>
    <lineage>
        <taxon>Archaea</taxon>
        <taxon>Methanobacteriati</taxon>
        <taxon>Methanobacteriota</taxon>
        <taxon>Stenosarchaea group</taxon>
        <taxon>Methanomicrobia</taxon>
        <taxon>Methanomicrobiales</taxon>
        <taxon>Methanocalculaceae</taxon>
        <taxon>Methanocalculus</taxon>
    </lineage>
</organism>
<dbReference type="PANTHER" id="PTHR43630:SF1">
    <property type="entry name" value="POLY-BETA-1,6-N-ACETYL-D-GLUCOSAMINE SYNTHASE"/>
    <property type="match status" value="1"/>
</dbReference>
<keyword evidence="3" id="KW-0472">Membrane</keyword>
<evidence type="ECO:0000256" key="1">
    <source>
        <dbReference type="ARBA" id="ARBA00022676"/>
    </source>
</evidence>
<evidence type="ECO:0000256" key="3">
    <source>
        <dbReference type="SAM" id="Phobius"/>
    </source>
</evidence>
<gene>
    <name evidence="5" type="ORF">FTO68_10330</name>
</gene>
<feature type="transmembrane region" description="Helical" evidence="3">
    <location>
        <begin position="291"/>
        <end position="313"/>
    </location>
</feature>
<dbReference type="InterPro" id="IPR029044">
    <property type="entry name" value="Nucleotide-diphossugar_trans"/>
</dbReference>
<dbReference type="PANTHER" id="PTHR43630">
    <property type="entry name" value="POLY-BETA-1,6-N-ACETYL-D-GLUCOSAMINE SYNTHASE"/>
    <property type="match status" value="1"/>
</dbReference>
<evidence type="ECO:0000259" key="4">
    <source>
        <dbReference type="Pfam" id="PF00535"/>
    </source>
</evidence>
<dbReference type="InterPro" id="IPR001173">
    <property type="entry name" value="Glyco_trans_2-like"/>
</dbReference>
<comment type="caution">
    <text evidence="5">The sequence shown here is derived from an EMBL/GenBank/DDBJ whole genome shotgun (WGS) entry which is preliminary data.</text>
</comment>
<keyword evidence="1" id="KW-0328">Glycosyltransferase</keyword>
<evidence type="ECO:0000313" key="6">
    <source>
        <dbReference type="Proteomes" id="UP001524383"/>
    </source>
</evidence>